<comment type="caution">
    <text evidence="2">The sequence shown here is derived from an EMBL/GenBank/DDBJ whole genome shotgun (WGS) entry which is preliminary data.</text>
</comment>
<gene>
    <name evidence="2" type="ORF">FGD71_028190</name>
</gene>
<dbReference type="SUPFAM" id="SSF47413">
    <property type="entry name" value="lambda repressor-like DNA-binding domains"/>
    <property type="match status" value="1"/>
</dbReference>
<keyword evidence="3" id="KW-1185">Reference proteome</keyword>
<dbReference type="CDD" id="cd00093">
    <property type="entry name" value="HTH_XRE"/>
    <property type="match status" value="1"/>
</dbReference>
<proteinExistence type="predicted"/>
<feature type="domain" description="HTH cro/C1-type" evidence="1">
    <location>
        <begin position="9"/>
        <end position="62"/>
    </location>
</feature>
<dbReference type="Pfam" id="PF01381">
    <property type="entry name" value="HTH_3"/>
    <property type="match status" value="1"/>
</dbReference>
<dbReference type="InterPro" id="IPR010982">
    <property type="entry name" value="Lambda_DNA-bd_dom_sf"/>
</dbReference>
<reference evidence="2 3" key="1">
    <citation type="submission" date="2019-06" db="EMBL/GenBank/DDBJ databases">
        <title>Streptomyces sporangiiformans sp. nov., a novel actinomycete isolated from soil in Mount Song.</title>
        <authorList>
            <person name="Han L."/>
        </authorList>
    </citation>
    <scope>NUCLEOTIDE SEQUENCE [LARGE SCALE GENOMIC DNA]</scope>
    <source>
        <strain evidence="2 3">NEAU-SSA 1</strain>
    </source>
</reference>
<dbReference type="RefSeq" id="WP_119103352.1">
    <property type="nucleotide sequence ID" value="NZ_QXMJ01000166.1"/>
</dbReference>
<dbReference type="OrthoDB" id="9794834at2"/>
<protein>
    <submittedName>
        <fullName evidence="2">Helix-turn-helix domain-containing protein</fullName>
    </submittedName>
</protein>
<dbReference type="InterPro" id="IPR027417">
    <property type="entry name" value="P-loop_NTPase"/>
</dbReference>
<dbReference type="PROSITE" id="PS50943">
    <property type="entry name" value="HTH_CROC1"/>
    <property type="match status" value="1"/>
</dbReference>
<dbReference type="SUPFAM" id="SSF52540">
    <property type="entry name" value="P-loop containing nucleoside triphosphate hydrolases"/>
    <property type="match status" value="1"/>
</dbReference>
<dbReference type="Gene3D" id="1.10.260.40">
    <property type="entry name" value="lambda repressor-like DNA-binding domains"/>
    <property type="match status" value="1"/>
</dbReference>
<evidence type="ECO:0000313" key="3">
    <source>
        <dbReference type="Proteomes" id="UP000317378"/>
    </source>
</evidence>
<dbReference type="GO" id="GO:0003677">
    <property type="term" value="F:DNA binding"/>
    <property type="evidence" value="ECO:0007669"/>
    <property type="project" value="InterPro"/>
</dbReference>
<sequence>MRDFPAEEIRAAREARGWDQAELARLISVGQQTVSRWERGESSPSGERLRRLRAALGLDDAVTPVRRPLLEELPFNRLDAYQFEAFSAALVSRLYPDAREVLPYGVSGDAQHGIDIRTETADGERIGFQCKKYEKFRPSLFLKAVAELDRDRARVDRCVLLLSTRASAAVVEACDKLDEWTIWDSRALSRKVDELPRDQAQALLDRFFPDMREEFLGVRTPSVWQTAEEAFPVSMANPVHSHEFRLVGRTNILESLAAFATSDSEPRIAVLTGVAGQGKSRLLRELARVSDRGYGRETRVLLPGPFTPDAFEYLPASDQLLVLVEDAHERSDDLAVVVGGILRARPRARVVIATRPYGRHVVQQALRAAHVDEREVPRWDLSALGSEDAFSLASEILGEGQEHAARVVAHVAADSPLLLVNAATSMRRGILDIRKLQTHSDVHKLLLDVFVQSALSQSSQPDDDRALLHAVAALQPVATDVPHFQNALSALLQMPFTRISPRLLRLEGTGILVRRGASVRIFPDLLGDVLLAEAAVNPHDGSPTEYLRHVQEYSDGDALANALLNAGRVEWQWNGRNPRRGSLLAPLWDALEAEFRQGGAYTRTNLLRLLLKIAPFQPQRVLDLVRWALANPTTEDDRPHEIDWVPGNYSQADVLREVPRVLEAVAVDLDEVRNVYDLLWSLGRDDQRPQNQNPDAPLRILLDLASYVPGKPLEYQEALLDAVSDWIEEAAPSPANRMPLALLDPLFSSTAEGRTVRGLTLTLSRYPVRAEAVAPVRRSAIKILIRQYASQDEGRAVVAAASLAEVLRDQNEDFEPYNIEFLQELGTLVAEKQPSPLVSLQTRRSLSWSIKYDRSPTHEMAQRVIEALPDRVEHRLALLLHTGPYDKALMPRSDDDESLESVQNFWEALRHTVLHELSGRPASEVATLLVSLVEAGHRVLAEHSEGVPAVLQDGMTGRPDLVPALLDRLAGAQEGVVRVVLPIVLRASFKQDMTRAVGSCRRLVTANRPAEVWAVTQALQEFIPETAVQEAGALELARSLASHTDPMVRAGVLSMAVSMLPNSKDTALQLLTSVPFGETGAVPHQVWWAFTMHGLLSWRDLTDSQREFFLAQCTALPALNDHTVQQFFVHLAEADADTAVGLLRARVERWEEAPERFDPLPFQWSVPLPFAHSPQRLDLLQSIRDWLARPREKPWRRELHAPELFWTIAGPADEQVLRLLLEPYETGDSNLVPAASPLLSKLPKSIVWDRVDLVATMLKTASRLSEDAFRRTGGNLHAAVFNGVRWGTPGKPYAEDIDISQRAKHIRAGLPRGSVVDRFYKALQDSAQRSIDQVSAEDLNDN</sequence>
<organism evidence="2 3">
    <name type="scientific">Streptomyces sporangiiformans</name>
    <dbReference type="NCBI Taxonomy" id="2315329"/>
    <lineage>
        <taxon>Bacteria</taxon>
        <taxon>Bacillati</taxon>
        <taxon>Actinomycetota</taxon>
        <taxon>Actinomycetes</taxon>
        <taxon>Kitasatosporales</taxon>
        <taxon>Streptomycetaceae</taxon>
        <taxon>Streptomyces</taxon>
    </lineage>
</organism>
<name>A0A505DEF7_9ACTN</name>
<evidence type="ECO:0000259" key="1">
    <source>
        <dbReference type="PROSITE" id="PS50943"/>
    </source>
</evidence>
<dbReference type="InterPro" id="IPR001387">
    <property type="entry name" value="Cro/C1-type_HTH"/>
</dbReference>
<accession>A0A505DEF7</accession>
<dbReference type="Proteomes" id="UP000317378">
    <property type="component" value="Unassembled WGS sequence"/>
</dbReference>
<dbReference type="EMBL" id="VCHX02000166">
    <property type="protein sequence ID" value="TPQ18968.1"/>
    <property type="molecule type" value="Genomic_DNA"/>
</dbReference>
<evidence type="ECO:0000313" key="2">
    <source>
        <dbReference type="EMBL" id="TPQ18968.1"/>
    </source>
</evidence>
<dbReference type="SMART" id="SM00530">
    <property type="entry name" value="HTH_XRE"/>
    <property type="match status" value="1"/>
</dbReference>